<name>A0A7M4E105_CROPO</name>
<evidence type="ECO:0000313" key="1">
    <source>
        <dbReference type="Ensembl" id="ENSCPRP00005002816.1"/>
    </source>
</evidence>
<protein>
    <submittedName>
        <fullName evidence="1">Chromosome 2 open reading frame 80</fullName>
    </submittedName>
</protein>
<dbReference type="PANTHER" id="PTHR36296">
    <property type="entry name" value="GAMMA-CRYSTALLIN A"/>
    <property type="match status" value="1"/>
</dbReference>
<evidence type="ECO:0000313" key="2">
    <source>
        <dbReference type="Proteomes" id="UP000594220"/>
    </source>
</evidence>
<sequence length="142" mass="16637">MERKQTERKHYVGIRLQEIEFDPEGRRQPTFLDDMANYDLAISVCEAEVMKNLPVHRRYMYPNRIEREAMILSSYAGILMNSIPIEEIFEIYSTAPSGHWIHPFNLSMHPFAMLTAPKAAEYAWKQSKLDLQMKSTVSLTQR</sequence>
<keyword evidence="2" id="KW-1185">Reference proteome</keyword>
<proteinExistence type="predicted"/>
<accession>A0A7M4E105</accession>
<dbReference type="AlphaFoldDB" id="A0A7M4E105"/>
<reference evidence="1" key="2">
    <citation type="submission" date="2025-09" db="UniProtKB">
        <authorList>
            <consortium name="Ensembl"/>
        </authorList>
    </citation>
    <scope>IDENTIFICATION</scope>
</reference>
<dbReference type="Proteomes" id="UP000594220">
    <property type="component" value="Unplaced"/>
</dbReference>
<gene>
    <name evidence="1" type="primary">C2orf80</name>
</gene>
<dbReference type="Pfam" id="PF17718">
    <property type="entry name" value="DUF5563"/>
    <property type="match status" value="1"/>
</dbReference>
<dbReference type="Ensembl" id="ENSCPRT00005003293.1">
    <property type="protein sequence ID" value="ENSCPRP00005002816.1"/>
    <property type="gene ID" value="ENSCPRG00005002051.1"/>
</dbReference>
<dbReference type="GeneTree" id="ENSGT00390000004840"/>
<dbReference type="InterPro" id="IPR038776">
    <property type="entry name" value="C2orf80"/>
</dbReference>
<reference evidence="1" key="1">
    <citation type="submission" date="2025-08" db="UniProtKB">
        <authorList>
            <consortium name="Ensembl"/>
        </authorList>
    </citation>
    <scope>IDENTIFICATION</scope>
</reference>
<organism evidence="1 2">
    <name type="scientific">Crocodylus porosus</name>
    <name type="common">Saltwater crocodile</name>
    <name type="synonym">Estuarine crocodile</name>
    <dbReference type="NCBI Taxonomy" id="8502"/>
    <lineage>
        <taxon>Eukaryota</taxon>
        <taxon>Metazoa</taxon>
        <taxon>Chordata</taxon>
        <taxon>Craniata</taxon>
        <taxon>Vertebrata</taxon>
        <taxon>Euteleostomi</taxon>
        <taxon>Archelosauria</taxon>
        <taxon>Archosauria</taxon>
        <taxon>Crocodylia</taxon>
        <taxon>Longirostres</taxon>
        <taxon>Crocodylidae</taxon>
        <taxon>Crocodylus</taxon>
    </lineage>
</organism>
<dbReference type="PANTHER" id="PTHR36296:SF1">
    <property type="entry name" value="CHROMOSOME 2 OPEN READING FRAME 80"/>
    <property type="match status" value="1"/>
</dbReference>